<dbReference type="AlphaFoldDB" id="A0A840V1K4"/>
<evidence type="ECO:0008006" key="3">
    <source>
        <dbReference type="Google" id="ProtNLM"/>
    </source>
</evidence>
<reference evidence="1 2" key="1">
    <citation type="submission" date="2020-08" db="EMBL/GenBank/DDBJ databases">
        <title>Genomic Encyclopedia of Type Strains, Phase IV (KMG-IV): sequencing the most valuable type-strain genomes for metagenomic binning, comparative biology and taxonomic classification.</title>
        <authorList>
            <person name="Goeker M."/>
        </authorList>
    </citation>
    <scope>NUCLEOTIDE SEQUENCE [LARGE SCALE GENOMIC DNA]</scope>
    <source>
        <strain evidence="1 2">DSM 28570</strain>
    </source>
</reference>
<gene>
    <name evidence="1" type="ORF">HNQ81_001310</name>
</gene>
<proteinExistence type="predicted"/>
<dbReference type="RefSeq" id="WP_183349482.1">
    <property type="nucleotide sequence ID" value="NZ_JACHEO010000005.1"/>
</dbReference>
<evidence type="ECO:0000313" key="1">
    <source>
        <dbReference type="EMBL" id="MBB5347589.1"/>
    </source>
</evidence>
<accession>A0A840V1K4</accession>
<organism evidence="1 2">
    <name type="scientific">Desulfoprunum benzoelyticum</name>
    <dbReference type="NCBI Taxonomy" id="1506996"/>
    <lineage>
        <taxon>Bacteria</taxon>
        <taxon>Pseudomonadati</taxon>
        <taxon>Thermodesulfobacteriota</taxon>
        <taxon>Desulfobulbia</taxon>
        <taxon>Desulfobulbales</taxon>
        <taxon>Desulfobulbaceae</taxon>
        <taxon>Desulfoprunum</taxon>
    </lineage>
</organism>
<protein>
    <recommendedName>
        <fullName evidence="3">Pancreas/duodenum homeobox protein 1</fullName>
    </recommendedName>
</protein>
<dbReference type="Proteomes" id="UP000539642">
    <property type="component" value="Unassembled WGS sequence"/>
</dbReference>
<name>A0A840V1K4_9BACT</name>
<keyword evidence="2" id="KW-1185">Reference proteome</keyword>
<dbReference type="EMBL" id="JACHEO010000005">
    <property type="protein sequence ID" value="MBB5347589.1"/>
    <property type="molecule type" value="Genomic_DNA"/>
</dbReference>
<comment type="caution">
    <text evidence="1">The sequence shown here is derived from an EMBL/GenBank/DDBJ whole genome shotgun (WGS) entry which is preliminary data.</text>
</comment>
<evidence type="ECO:0000313" key="2">
    <source>
        <dbReference type="Proteomes" id="UP000539642"/>
    </source>
</evidence>
<sequence>MDATTLPTLFTPDTLLRLFPRERANEFFEALFGDADEGAYDIELGYRGLQGSELVMELRLHERPGRCLACNLTQGLPQVFSRHPVINLNSLVEDIGELLRGRARCSGWSLGSTEQQSRSLHVVPLKIRLETV</sequence>